<protein>
    <submittedName>
        <fullName evidence="3">Secreted protein</fullName>
    </submittedName>
</protein>
<dbReference type="AlphaFoldDB" id="A0A068WW55"/>
<name>A0A068WW55_ECHGR</name>
<sequence>MADSSVTNFARWFMAAASAASDINTIPPEHGTGTVDRGTHRFQSVCQGSPQTLSVANHTSSVAFWFIT</sequence>
<organism evidence="1">
    <name type="scientific">Echinococcus granulosus</name>
    <name type="common">Hydatid tapeworm</name>
    <dbReference type="NCBI Taxonomy" id="6210"/>
    <lineage>
        <taxon>Eukaryota</taxon>
        <taxon>Metazoa</taxon>
        <taxon>Spiralia</taxon>
        <taxon>Lophotrochozoa</taxon>
        <taxon>Platyhelminthes</taxon>
        <taxon>Cestoda</taxon>
        <taxon>Eucestoda</taxon>
        <taxon>Cyclophyllidea</taxon>
        <taxon>Taeniidae</taxon>
        <taxon>Echinococcus</taxon>
        <taxon>Echinococcus granulosus group</taxon>
    </lineage>
</organism>
<proteinExistence type="predicted"/>
<accession>A0A068WW55</accession>
<dbReference type="WBParaSite" id="EgrG_002022000">
    <property type="protein sequence ID" value="EgrG_002022000"/>
    <property type="gene ID" value="EgrG_002022000"/>
</dbReference>
<reference evidence="1" key="2">
    <citation type="submission" date="2014-06" db="EMBL/GenBank/DDBJ databases">
        <authorList>
            <person name="Aslett M."/>
        </authorList>
    </citation>
    <scope>NUCLEOTIDE SEQUENCE</scope>
</reference>
<gene>
    <name evidence="1" type="ORF">EgrG_002022000</name>
</gene>
<reference evidence="1 2" key="1">
    <citation type="journal article" date="2013" name="Nature">
        <title>The genomes of four tapeworm species reveal adaptations to parasitism.</title>
        <authorList>
            <person name="Tsai I.J."/>
            <person name="Zarowiecki M."/>
            <person name="Holroyd N."/>
            <person name="Garciarrubio A."/>
            <person name="Sanchez-Flores A."/>
            <person name="Brooks K.L."/>
            <person name="Tracey A."/>
            <person name="Bobes R.J."/>
            <person name="Fragoso G."/>
            <person name="Sciutto E."/>
            <person name="Aslett M."/>
            <person name="Beasley H."/>
            <person name="Bennett H.M."/>
            <person name="Cai J."/>
            <person name="Camicia F."/>
            <person name="Clark R."/>
            <person name="Cucher M."/>
            <person name="De Silva N."/>
            <person name="Day T.A."/>
            <person name="Deplazes P."/>
            <person name="Estrada K."/>
            <person name="Fernandez C."/>
            <person name="Holland P.W."/>
            <person name="Hou J."/>
            <person name="Hu S."/>
            <person name="Huckvale T."/>
            <person name="Hung S.S."/>
            <person name="Kamenetzky L."/>
            <person name="Keane J.A."/>
            <person name="Kiss F."/>
            <person name="Koziol U."/>
            <person name="Lambert O."/>
            <person name="Liu K."/>
            <person name="Luo X."/>
            <person name="Luo Y."/>
            <person name="Macchiaroli N."/>
            <person name="Nichol S."/>
            <person name="Paps J."/>
            <person name="Parkinson J."/>
            <person name="Pouchkina-Stantcheva N."/>
            <person name="Riddiford N."/>
            <person name="Rosenzvit M."/>
            <person name="Salinas G."/>
            <person name="Wasmuth J.D."/>
            <person name="Zamanian M."/>
            <person name="Zheng Y."/>
            <person name="Cai X."/>
            <person name="Soberon X."/>
            <person name="Olson P.D."/>
            <person name="Laclette J.P."/>
            <person name="Brehm K."/>
            <person name="Berriman M."/>
            <person name="Garciarrubio A."/>
            <person name="Bobes R.J."/>
            <person name="Fragoso G."/>
            <person name="Sanchez-Flores A."/>
            <person name="Estrada K."/>
            <person name="Cevallos M.A."/>
            <person name="Morett E."/>
            <person name="Gonzalez V."/>
            <person name="Portillo T."/>
            <person name="Ochoa-Leyva A."/>
            <person name="Jose M.V."/>
            <person name="Sciutto E."/>
            <person name="Landa A."/>
            <person name="Jimenez L."/>
            <person name="Valdes V."/>
            <person name="Carrero J.C."/>
            <person name="Larralde C."/>
            <person name="Morales-Montor J."/>
            <person name="Limon-Lason J."/>
            <person name="Soberon X."/>
            <person name="Laclette J.P."/>
        </authorList>
    </citation>
    <scope>NUCLEOTIDE SEQUENCE [LARGE SCALE GENOMIC DNA]</scope>
</reference>
<evidence type="ECO:0000313" key="3">
    <source>
        <dbReference type="WBParaSite" id="EgrG_002022000"/>
    </source>
</evidence>
<evidence type="ECO:0000313" key="1">
    <source>
        <dbReference type="EMBL" id="CDS21861.1"/>
    </source>
</evidence>
<dbReference type="EMBL" id="LK028585">
    <property type="protein sequence ID" value="CDS21861.1"/>
    <property type="molecule type" value="Genomic_DNA"/>
</dbReference>
<reference evidence="3" key="3">
    <citation type="submission" date="2020-10" db="UniProtKB">
        <authorList>
            <consortium name="WormBaseParasite"/>
        </authorList>
    </citation>
    <scope>IDENTIFICATION</scope>
</reference>
<dbReference type="Proteomes" id="UP000492820">
    <property type="component" value="Unassembled WGS sequence"/>
</dbReference>
<evidence type="ECO:0000313" key="2">
    <source>
        <dbReference type="Proteomes" id="UP000492820"/>
    </source>
</evidence>